<accession>A0A671F1X0</accession>
<dbReference type="Pfam" id="PF00061">
    <property type="entry name" value="Lipocalin"/>
    <property type="match status" value="1"/>
</dbReference>
<evidence type="ECO:0000256" key="1">
    <source>
        <dbReference type="ARBA" id="ARBA00004613"/>
    </source>
</evidence>
<reference evidence="7" key="5">
    <citation type="submission" date="2025-09" db="UniProtKB">
        <authorList>
            <consortium name="Ensembl"/>
        </authorList>
    </citation>
    <scope>IDENTIFICATION</scope>
</reference>
<dbReference type="OMA" id="QLYAREP"/>
<dbReference type="InParanoid" id="A0A671F1X0"/>
<dbReference type="Ensembl" id="ENSRFET00010019345.1">
    <property type="protein sequence ID" value="ENSRFEP00010017743.1"/>
    <property type="gene ID" value="ENSRFEG00010011917.1"/>
</dbReference>
<dbReference type="GO" id="GO:0005549">
    <property type="term" value="F:odorant binding"/>
    <property type="evidence" value="ECO:0007669"/>
    <property type="project" value="TreeGrafter"/>
</dbReference>
<reference evidence="7" key="4">
    <citation type="submission" date="2025-08" db="UniProtKB">
        <authorList>
            <consortium name="Ensembl"/>
        </authorList>
    </citation>
    <scope>IDENTIFICATION</scope>
</reference>
<evidence type="ECO:0000256" key="4">
    <source>
        <dbReference type="ARBA" id="ARBA00022729"/>
    </source>
</evidence>
<evidence type="ECO:0000256" key="5">
    <source>
        <dbReference type="ARBA" id="ARBA00023157"/>
    </source>
</evidence>
<keyword evidence="3" id="KW-0964">Secreted</keyword>
<keyword evidence="5" id="KW-1015">Disulfide bond</keyword>
<proteinExistence type="inferred from homology"/>
<name>A0A671F1X0_RHIFE</name>
<dbReference type="InterPro" id="IPR002971">
    <property type="entry name" value="Maj_urinary"/>
</dbReference>
<sequence length="199" mass="23120">LRLACLLCRESFVEVHVVSPTLLFLPNTFTDLLQISGEWYTILLGSDVKKRIEENSVMRIFMEHIQGWDNSSLTFKFHVKIDGECIDISGLCDQAAEDGVYNVIYAGFDTFRIVEVVYSDYIIFHLISFNNEQTFQMMALFAREPDVSPKLKKKFVEICQKYGITEENIVDLTKVGKFSSLRFSLPKFPRYCREKSKKR</sequence>
<comment type="subcellular location">
    <subcellularLocation>
        <location evidence="1">Secreted</location>
    </subcellularLocation>
</comment>
<protein>
    <recommendedName>
        <fullName evidence="6">Lipocalin/cytosolic fatty-acid binding domain-containing protein</fullName>
    </recommendedName>
</protein>
<evidence type="ECO:0000259" key="6">
    <source>
        <dbReference type="Pfam" id="PF00061"/>
    </source>
</evidence>
<dbReference type="FunCoup" id="A0A671F1X0">
    <property type="interactions" value="4"/>
</dbReference>
<dbReference type="PANTHER" id="PTHR11430:SF76">
    <property type="entry name" value="MAJOR URINARY PROTEIN 1-RELATED"/>
    <property type="match status" value="1"/>
</dbReference>
<dbReference type="GO" id="GO:0005615">
    <property type="term" value="C:extracellular space"/>
    <property type="evidence" value="ECO:0007669"/>
    <property type="project" value="TreeGrafter"/>
</dbReference>
<dbReference type="Proteomes" id="UP000472240">
    <property type="component" value="Chromosome 12"/>
</dbReference>
<dbReference type="PANTHER" id="PTHR11430">
    <property type="entry name" value="LIPOCALIN"/>
    <property type="match status" value="1"/>
</dbReference>
<comment type="similarity">
    <text evidence="2">Belongs to the calycin superfamily. Lipocalin family.</text>
</comment>
<evidence type="ECO:0000256" key="3">
    <source>
        <dbReference type="ARBA" id="ARBA00022525"/>
    </source>
</evidence>
<dbReference type="Gene3D" id="2.40.128.20">
    <property type="match status" value="1"/>
</dbReference>
<dbReference type="GO" id="GO:0036094">
    <property type="term" value="F:small molecule binding"/>
    <property type="evidence" value="ECO:0007669"/>
    <property type="project" value="InterPro"/>
</dbReference>
<dbReference type="SUPFAM" id="SSF50814">
    <property type="entry name" value="Lipocalins"/>
    <property type="match status" value="1"/>
</dbReference>
<dbReference type="GeneTree" id="ENSGT01050000244868"/>
<keyword evidence="8" id="KW-1185">Reference proteome</keyword>
<evidence type="ECO:0000313" key="8">
    <source>
        <dbReference type="Proteomes" id="UP000472240"/>
    </source>
</evidence>
<keyword evidence="4" id="KW-0732">Signal</keyword>
<evidence type="ECO:0000256" key="2">
    <source>
        <dbReference type="ARBA" id="ARBA00006889"/>
    </source>
</evidence>
<organism evidence="7 8">
    <name type="scientific">Rhinolophus ferrumequinum</name>
    <name type="common">Greater horseshoe bat</name>
    <dbReference type="NCBI Taxonomy" id="59479"/>
    <lineage>
        <taxon>Eukaryota</taxon>
        <taxon>Metazoa</taxon>
        <taxon>Chordata</taxon>
        <taxon>Craniata</taxon>
        <taxon>Vertebrata</taxon>
        <taxon>Euteleostomi</taxon>
        <taxon>Mammalia</taxon>
        <taxon>Eutheria</taxon>
        <taxon>Laurasiatheria</taxon>
        <taxon>Chiroptera</taxon>
        <taxon>Yinpterochiroptera</taxon>
        <taxon>Rhinolophoidea</taxon>
        <taxon>Rhinolophidae</taxon>
        <taxon>Rhinolophinae</taxon>
        <taxon>Rhinolophus</taxon>
    </lineage>
</organism>
<reference evidence="7 8" key="2">
    <citation type="journal article" date="2018" name="Annu Rev Anim Biosci">
        <title>Bat Biology, Genomes, and the Bat1K Project: To Generate Chromosome-Level Genomes for All Living Bat Species.</title>
        <authorList>
            <person name="Teeling E.C."/>
            <person name="Vernes S.C."/>
            <person name="Davalos L.M."/>
            <person name="Ray D.A."/>
            <person name="Gilbert M.T.P."/>
            <person name="Myers E."/>
        </authorList>
    </citation>
    <scope>NUCLEOTIDE SEQUENCE</scope>
</reference>
<feature type="domain" description="Lipocalin/cytosolic fatty-acid binding" evidence="6">
    <location>
        <begin position="36"/>
        <end position="174"/>
    </location>
</feature>
<dbReference type="InterPro" id="IPR012674">
    <property type="entry name" value="Calycin"/>
</dbReference>
<evidence type="ECO:0000313" key="7">
    <source>
        <dbReference type="Ensembl" id="ENSRFEP00010017743.1"/>
    </source>
</evidence>
<dbReference type="PRINTS" id="PR01221">
    <property type="entry name" value="MAJORURINARY"/>
</dbReference>
<reference evidence="7 8" key="1">
    <citation type="journal article" date="2015" name="Annu Rev Anim Biosci">
        <title>The Genome 10K Project: a way forward.</title>
        <authorList>
            <person name="Koepfli K.P."/>
            <person name="Paten B."/>
            <person name="O'Brien S.J."/>
            <person name="Koepfli K.P."/>
            <person name="Paten B."/>
            <person name="Antunes A."/>
            <person name="Belov K."/>
            <person name="Bustamante C."/>
            <person name="Castoe T.A."/>
            <person name="Clawson H."/>
            <person name="Crawford A.J."/>
            <person name="Diekhans M."/>
            <person name="Distel D."/>
            <person name="Durbin R."/>
            <person name="Earl D."/>
            <person name="Fujita M.K."/>
            <person name="Gamble T."/>
            <person name="Georges A."/>
            <person name="Gemmell N."/>
            <person name="Gilbert M.T."/>
            <person name="Graves J.M."/>
            <person name="Green R.E."/>
            <person name="Hickey G."/>
            <person name="Jarvis E.D."/>
            <person name="Johnson W."/>
            <person name="Komissarov A."/>
            <person name="Korf I."/>
            <person name="Kuhn R."/>
            <person name="Larkin D.M."/>
            <person name="Lewin H."/>
            <person name="Lopez J.V."/>
            <person name="Ma J."/>
            <person name="Marques-Bonet T."/>
            <person name="Miller W."/>
            <person name="Murphy R."/>
            <person name="Pevzner P."/>
            <person name="Shapiro B."/>
            <person name="Steiner C."/>
            <person name="Tamazian G."/>
            <person name="Venkatesh B."/>
            <person name="Wang J."/>
            <person name="Wayne R."/>
            <person name="Wiley E."/>
            <person name="Yang H."/>
            <person name="Zhang G."/>
            <person name="Haussler D."/>
            <person name="Ryder O."/>
            <person name="O'Brien S.J."/>
        </authorList>
    </citation>
    <scope>NUCLEOTIDE SEQUENCE</scope>
</reference>
<dbReference type="InterPro" id="IPR002345">
    <property type="entry name" value="Lipocalin"/>
</dbReference>
<dbReference type="FunFam" id="2.40.128.20:FF:000008">
    <property type="entry name" value="Major urinary protein"/>
    <property type="match status" value="1"/>
</dbReference>
<dbReference type="PRINTS" id="PR00179">
    <property type="entry name" value="LIPOCALIN"/>
</dbReference>
<dbReference type="AlphaFoldDB" id="A0A671F1X0"/>
<reference evidence="8" key="3">
    <citation type="submission" date="2018-12" db="EMBL/GenBank/DDBJ databases">
        <title>G10K-VGP greater horseshoe bat female genome, primary haplotype.</title>
        <authorList>
            <person name="Teeling E."/>
            <person name="Myers G."/>
            <person name="Vernes S."/>
            <person name="Pippel M."/>
            <person name="Winkler S."/>
            <person name="Fedrigo O."/>
            <person name="Rhie A."/>
            <person name="Koren S."/>
            <person name="Phillippy A."/>
            <person name="Lewin H."/>
            <person name="Damas J."/>
            <person name="Howe K."/>
            <person name="Mountcastle J."/>
            <person name="Jarvis E.D."/>
        </authorList>
    </citation>
    <scope>NUCLEOTIDE SEQUENCE [LARGE SCALE GENOMIC DNA]</scope>
</reference>
<dbReference type="InterPro" id="IPR000566">
    <property type="entry name" value="Lipocln_cytosolic_FA-bd_dom"/>
</dbReference>